<proteinExistence type="predicted"/>
<accession>A0A914GX34</accession>
<dbReference type="Gene3D" id="1.10.1280.10">
    <property type="entry name" value="Di-copper center containing domain from catechol oxidase"/>
    <property type="match status" value="1"/>
</dbReference>
<evidence type="ECO:0000313" key="7">
    <source>
        <dbReference type="WBParaSite" id="Gr19_v10_g11196.t1"/>
    </source>
</evidence>
<dbReference type="PROSITE" id="PS00497">
    <property type="entry name" value="TYROSINASE_1"/>
    <property type="match status" value="1"/>
</dbReference>
<dbReference type="PANTHER" id="PTHR11474:SF50">
    <property type="entry name" value="TYROSINASE COPPER-BINDING DOMAIN-CONTAINING PROTEIN"/>
    <property type="match status" value="1"/>
</dbReference>
<dbReference type="AlphaFoldDB" id="A0A914GX34"/>
<dbReference type="GO" id="GO:0016491">
    <property type="term" value="F:oxidoreductase activity"/>
    <property type="evidence" value="ECO:0007669"/>
    <property type="project" value="InterPro"/>
</dbReference>
<evidence type="ECO:0000256" key="3">
    <source>
        <dbReference type="SAM" id="SignalP"/>
    </source>
</evidence>
<dbReference type="SUPFAM" id="SSF48056">
    <property type="entry name" value="Di-copper centre-containing domain"/>
    <property type="match status" value="1"/>
</dbReference>
<evidence type="ECO:0000256" key="1">
    <source>
        <dbReference type="ARBA" id="ARBA00022723"/>
    </source>
</evidence>
<dbReference type="WBParaSite" id="Gr19_v10_g11196.t1">
    <property type="protein sequence ID" value="Gr19_v10_g11196.t1"/>
    <property type="gene ID" value="Gr19_v10_g11196"/>
</dbReference>
<keyword evidence="6" id="KW-1185">Reference proteome</keyword>
<dbReference type="PROSITE" id="PS00498">
    <property type="entry name" value="TYROSINASE_2"/>
    <property type="match status" value="1"/>
</dbReference>
<keyword evidence="3" id="KW-0732">Signal</keyword>
<dbReference type="GO" id="GO:0046872">
    <property type="term" value="F:metal ion binding"/>
    <property type="evidence" value="ECO:0007669"/>
    <property type="project" value="UniProtKB-KW"/>
</dbReference>
<dbReference type="PANTHER" id="PTHR11474">
    <property type="entry name" value="TYROSINASE FAMILY MEMBER"/>
    <property type="match status" value="1"/>
</dbReference>
<dbReference type="InterPro" id="IPR008922">
    <property type="entry name" value="Di-copper_centre_dom_sf"/>
</dbReference>
<evidence type="ECO:0000259" key="5">
    <source>
        <dbReference type="PROSITE" id="PS00498"/>
    </source>
</evidence>
<keyword evidence="1" id="KW-0479">Metal-binding</keyword>
<dbReference type="InterPro" id="IPR050316">
    <property type="entry name" value="Tyrosinase/Hemocyanin"/>
</dbReference>
<feature type="domain" description="Tyrosinase copper-binding" evidence="4">
    <location>
        <begin position="366"/>
        <end position="383"/>
    </location>
</feature>
<feature type="region of interest" description="Disordered" evidence="2">
    <location>
        <begin position="103"/>
        <end position="146"/>
    </location>
</feature>
<feature type="region of interest" description="Disordered" evidence="2">
    <location>
        <begin position="222"/>
        <end position="251"/>
    </location>
</feature>
<dbReference type="Proteomes" id="UP000887572">
    <property type="component" value="Unplaced"/>
</dbReference>
<feature type="chain" id="PRO_5037985051" evidence="3">
    <location>
        <begin position="27"/>
        <end position="664"/>
    </location>
</feature>
<feature type="signal peptide" evidence="3">
    <location>
        <begin position="1"/>
        <end position="26"/>
    </location>
</feature>
<dbReference type="InterPro" id="IPR002227">
    <property type="entry name" value="Tyrosinase_Cu-bd"/>
</dbReference>
<evidence type="ECO:0000256" key="2">
    <source>
        <dbReference type="SAM" id="MobiDB-lite"/>
    </source>
</evidence>
<evidence type="ECO:0000313" key="6">
    <source>
        <dbReference type="Proteomes" id="UP000887572"/>
    </source>
</evidence>
<dbReference type="Pfam" id="PF00264">
    <property type="entry name" value="Tyrosinase"/>
    <property type="match status" value="1"/>
</dbReference>
<name>A0A914GX34_GLORO</name>
<organism evidence="6 7">
    <name type="scientific">Globodera rostochiensis</name>
    <name type="common">Golden nematode worm</name>
    <name type="synonym">Heterodera rostochiensis</name>
    <dbReference type="NCBI Taxonomy" id="31243"/>
    <lineage>
        <taxon>Eukaryota</taxon>
        <taxon>Metazoa</taxon>
        <taxon>Ecdysozoa</taxon>
        <taxon>Nematoda</taxon>
        <taxon>Chromadorea</taxon>
        <taxon>Rhabditida</taxon>
        <taxon>Tylenchina</taxon>
        <taxon>Tylenchomorpha</taxon>
        <taxon>Tylenchoidea</taxon>
        <taxon>Heteroderidae</taxon>
        <taxon>Heteroderinae</taxon>
        <taxon>Globodera</taxon>
    </lineage>
</organism>
<feature type="domain" description="Tyrosinase copper-binding" evidence="5">
    <location>
        <begin position="525"/>
        <end position="536"/>
    </location>
</feature>
<feature type="compositionally biased region" description="Basic and acidic residues" evidence="2">
    <location>
        <begin position="110"/>
        <end position="141"/>
    </location>
</feature>
<evidence type="ECO:0000259" key="4">
    <source>
        <dbReference type="PROSITE" id="PS00497"/>
    </source>
</evidence>
<sequence>MRTSPLAALLFGPLLIVLQTFHTTSAHYRKSYVIERNETWGGGHEYLVREEQPFFRVYHMPHQKVFRESPTAGKLDALQWQLIEQQGSAQRLQEATEFWRKHHKGQLLGKDGKGPSEQRKKRAERTMMVEVDEKAQGDQKLKTNNQQQEGIVQAEIVDEGADGVFWTGHPQLGQQRGRWELKGDSEQLGKWMAEGHWDKKTSSKMGRMEREELRKKLEQSLQMGDQQQINEEEEEEKQAEIAGGGGGDGGTPIMKILERNRSRASAKFGHHHLPSGERKDTATWPWQLWPFMSCLSLECTCPLFRGSVEGHLCILPNGKPLKRAIRKELRQYTHEEMALFVEVMRRYKSSGLYTRLGMIHRRSGVHSGPSFFPWHREFLKRLEIVFRALFPENTEPVLGLPYWDSSLDGDLPSPEDSVLFSDYLLGEADDAGFVFNGLFANWTTMDGRHSYQRMFGDQQDGEFMNEARIDWVLSQEQVDRVLAFTLPLHTCINYQMDERFLEYSHDYVHYFISGDMQERFSSSNDPIFFMHHGFIDSVWEEWRQTKQTRLQRERDYPRDDADCMPEWHFSYAYMPLLQPTRNMDALSNNYTDHMYEYARRPSCAESGTSSECGNTDFVWCDTRTHPGGHPVCSSKVKPGGNCKGFEWSTEICYKGKCIGGRCSK</sequence>
<protein>
    <submittedName>
        <fullName evidence="7">Tyrosinase copper-binding domain-containing protein</fullName>
    </submittedName>
</protein>
<dbReference type="PRINTS" id="PR00092">
    <property type="entry name" value="TYROSINASE"/>
</dbReference>
<reference evidence="7" key="1">
    <citation type="submission" date="2022-11" db="UniProtKB">
        <authorList>
            <consortium name="WormBaseParasite"/>
        </authorList>
    </citation>
    <scope>IDENTIFICATION</scope>
</reference>